<protein>
    <recommendedName>
        <fullName evidence="4">Silver efflux pump</fullName>
    </recommendedName>
</protein>
<dbReference type="EMBL" id="JAPMOU010000057">
    <property type="protein sequence ID" value="MDE1465261.1"/>
    <property type="molecule type" value="Genomic_DNA"/>
</dbReference>
<reference evidence="2 3" key="1">
    <citation type="submission" date="2022-11" db="EMBL/GenBank/DDBJ databases">
        <title>Spartinivicinus poritis sp. nov., isolated from scleractinian coral Porites lutea.</title>
        <authorList>
            <person name="Zhang G."/>
            <person name="Cai L."/>
            <person name="Wei Q."/>
        </authorList>
    </citation>
    <scope>NUCLEOTIDE SEQUENCE [LARGE SCALE GENOMIC DNA]</scope>
    <source>
        <strain evidence="2 3">A2-2</strain>
    </source>
</reference>
<name>A0ABT5UFV9_9GAMM</name>
<keyword evidence="3" id="KW-1185">Reference proteome</keyword>
<evidence type="ECO:0008006" key="4">
    <source>
        <dbReference type="Google" id="ProtNLM"/>
    </source>
</evidence>
<evidence type="ECO:0000256" key="1">
    <source>
        <dbReference type="SAM" id="SignalP"/>
    </source>
</evidence>
<feature type="signal peptide" evidence="1">
    <location>
        <begin position="1"/>
        <end position="30"/>
    </location>
</feature>
<accession>A0ABT5UFV9</accession>
<comment type="caution">
    <text evidence="2">The sequence shown here is derived from an EMBL/GenBank/DDBJ whole genome shotgun (WGS) entry which is preliminary data.</text>
</comment>
<evidence type="ECO:0000313" key="3">
    <source>
        <dbReference type="Proteomes" id="UP001528823"/>
    </source>
</evidence>
<feature type="chain" id="PRO_5045525972" description="Silver efflux pump" evidence="1">
    <location>
        <begin position="31"/>
        <end position="87"/>
    </location>
</feature>
<gene>
    <name evidence="2" type="ORF">ORQ98_25175</name>
</gene>
<sequence length="87" mass="8800">MMSTPKKVSGTALAVVAAGLFTLGSQVATSAEASQVQCWGVNSCKGHNDCATASNACKGHGSCKGQGYLNMSAEECEAKGGTVKEEK</sequence>
<proteinExistence type="predicted"/>
<dbReference type="Proteomes" id="UP001528823">
    <property type="component" value="Unassembled WGS sequence"/>
</dbReference>
<dbReference type="RefSeq" id="WP_274691571.1">
    <property type="nucleotide sequence ID" value="NZ_JAPMOU010000057.1"/>
</dbReference>
<organism evidence="2 3">
    <name type="scientific">Spartinivicinus poritis</name>
    <dbReference type="NCBI Taxonomy" id="2994640"/>
    <lineage>
        <taxon>Bacteria</taxon>
        <taxon>Pseudomonadati</taxon>
        <taxon>Pseudomonadota</taxon>
        <taxon>Gammaproteobacteria</taxon>
        <taxon>Oceanospirillales</taxon>
        <taxon>Zooshikellaceae</taxon>
        <taxon>Spartinivicinus</taxon>
    </lineage>
</organism>
<keyword evidence="1" id="KW-0732">Signal</keyword>
<evidence type="ECO:0000313" key="2">
    <source>
        <dbReference type="EMBL" id="MDE1465261.1"/>
    </source>
</evidence>